<feature type="non-terminal residue" evidence="7">
    <location>
        <position position="1"/>
    </location>
</feature>
<feature type="region of interest" description="Disordered" evidence="5">
    <location>
        <begin position="180"/>
        <end position="206"/>
    </location>
</feature>
<keyword evidence="3" id="KW-0347">Helicase</keyword>
<dbReference type="PANTHER" id="PTHR43788:SF16">
    <property type="entry name" value="HELICASE WITH ZINC FINGER 2"/>
    <property type="match status" value="1"/>
</dbReference>
<evidence type="ECO:0000313" key="7">
    <source>
        <dbReference type="EMBL" id="GMS94199.1"/>
    </source>
</evidence>
<evidence type="ECO:0000256" key="5">
    <source>
        <dbReference type="SAM" id="MobiDB-lite"/>
    </source>
</evidence>
<comment type="caution">
    <text evidence="7">The sequence shown here is derived from an EMBL/GenBank/DDBJ whole genome shotgun (WGS) entry which is preliminary data.</text>
</comment>
<dbReference type="InterPro" id="IPR041679">
    <property type="entry name" value="DNA2/NAM7-like_C"/>
</dbReference>
<evidence type="ECO:0000259" key="6">
    <source>
        <dbReference type="Pfam" id="PF13087"/>
    </source>
</evidence>
<dbReference type="Gene3D" id="3.40.50.300">
    <property type="entry name" value="P-loop containing nucleotide triphosphate hydrolases"/>
    <property type="match status" value="1"/>
</dbReference>
<evidence type="ECO:0000256" key="3">
    <source>
        <dbReference type="ARBA" id="ARBA00022806"/>
    </source>
</evidence>
<dbReference type="InterPro" id="IPR050534">
    <property type="entry name" value="Coronavir_polyprotein_1ab"/>
</dbReference>
<sequence>VAAAMAAEVYRAPPSLVAPYNRLAYGGKLVSKKAEGESPLSRPGMGLIPSGRPQLLLIDVDGMQETNEKTKSLYNEKELEVVCRLLKKVPRAWAKGIMIICLYKDQKKSLQRILDYHHMLEGKEKRRQQSYDHRRDSQPSLDKQYTVLTVDSAQGKEKPIVILLTTRLLLQQREMQRRHFSSVEGPDHPGKGLSPHLECTMEYGSE</sequence>
<accession>A0AAV5TIN6</accession>
<evidence type="ECO:0000313" key="8">
    <source>
        <dbReference type="Proteomes" id="UP001432027"/>
    </source>
</evidence>
<organism evidence="7 8">
    <name type="scientific">Pristionchus entomophagus</name>
    <dbReference type="NCBI Taxonomy" id="358040"/>
    <lineage>
        <taxon>Eukaryota</taxon>
        <taxon>Metazoa</taxon>
        <taxon>Ecdysozoa</taxon>
        <taxon>Nematoda</taxon>
        <taxon>Chromadorea</taxon>
        <taxon>Rhabditida</taxon>
        <taxon>Rhabditina</taxon>
        <taxon>Diplogasteromorpha</taxon>
        <taxon>Diplogasteroidea</taxon>
        <taxon>Neodiplogasteridae</taxon>
        <taxon>Pristionchus</taxon>
    </lineage>
</organism>
<evidence type="ECO:0000256" key="4">
    <source>
        <dbReference type="ARBA" id="ARBA00022840"/>
    </source>
</evidence>
<keyword evidence="1" id="KW-0547">Nucleotide-binding</keyword>
<proteinExistence type="predicted"/>
<dbReference type="EMBL" id="BTSX01000004">
    <property type="protein sequence ID" value="GMS94199.1"/>
    <property type="molecule type" value="Genomic_DNA"/>
</dbReference>
<keyword evidence="2" id="KW-0378">Hydrolase</keyword>
<dbReference type="Proteomes" id="UP001432027">
    <property type="component" value="Unassembled WGS sequence"/>
</dbReference>
<dbReference type="InterPro" id="IPR027417">
    <property type="entry name" value="P-loop_NTPase"/>
</dbReference>
<dbReference type="SUPFAM" id="SSF52540">
    <property type="entry name" value="P-loop containing nucleoside triphosphate hydrolases"/>
    <property type="match status" value="1"/>
</dbReference>
<gene>
    <name evidence="7" type="ORF">PENTCL1PPCAC_16374</name>
</gene>
<name>A0AAV5TIN6_9BILA</name>
<dbReference type="PANTHER" id="PTHR43788">
    <property type="entry name" value="DNA2/NAM7 HELICASE FAMILY MEMBER"/>
    <property type="match status" value="1"/>
</dbReference>
<evidence type="ECO:0000256" key="1">
    <source>
        <dbReference type="ARBA" id="ARBA00022741"/>
    </source>
</evidence>
<protein>
    <recommendedName>
        <fullName evidence="6">DNA2/NAM7 helicase-like C-terminal domain-containing protein</fullName>
    </recommendedName>
</protein>
<dbReference type="GO" id="GO:0005524">
    <property type="term" value="F:ATP binding"/>
    <property type="evidence" value="ECO:0007669"/>
    <property type="project" value="UniProtKB-KW"/>
</dbReference>
<dbReference type="AlphaFoldDB" id="A0AAV5TIN6"/>
<dbReference type="GO" id="GO:0043139">
    <property type="term" value="F:5'-3' DNA helicase activity"/>
    <property type="evidence" value="ECO:0007669"/>
    <property type="project" value="TreeGrafter"/>
</dbReference>
<dbReference type="GO" id="GO:0016787">
    <property type="term" value="F:hydrolase activity"/>
    <property type="evidence" value="ECO:0007669"/>
    <property type="project" value="UniProtKB-KW"/>
</dbReference>
<evidence type="ECO:0000256" key="2">
    <source>
        <dbReference type="ARBA" id="ARBA00022801"/>
    </source>
</evidence>
<feature type="domain" description="DNA2/NAM7 helicase-like C-terminal" evidence="6">
    <location>
        <begin position="8"/>
        <end position="167"/>
    </location>
</feature>
<keyword evidence="4" id="KW-0067">ATP-binding</keyword>
<dbReference type="Pfam" id="PF13087">
    <property type="entry name" value="AAA_12"/>
    <property type="match status" value="1"/>
</dbReference>
<reference evidence="7" key="1">
    <citation type="submission" date="2023-10" db="EMBL/GenBank/DDBJ databases">
        <title>Genome assembly of Pristionchus species.</title>
        <authorList>
            <person name="Yoshida K."/>
            <person name="Sommer R.J."/>
        </authorList>
    </citation>
    <scope>NUCLEOTIDE SEQUENCE</scope>
    <source>
        <strain evidence="7">RS0144</strain>
    </source>
</reference>
<keyword evidence="8" id="KW-1185">Reference proteome</keyword>